<evidence type="ECO:0000313" key="4">
    <source>
        <dbReference type="EMBL" id="GGM72784.1"/>
    </source>
</evidence>
<dbReference type="GO" id="GO:0004497">
    <property type="term" value="F:monooxygenase activity"/>
    <property type="evidence" value="ECO:0007669"/>
    <property type="project" value="UniProtKB-KW"/>
</dbReference>
<dbReference type="GO" id="GO:0071949">
    <property type="term" value="F:FAD binding"/>
    <property type="evidence" value="ECO:0007669"/>
    <property type="project" value="InterPro"/>
</dbReference>
<dbReference type="PANTHER" id="PTHR13789">
    <property type="entry name" value="MONOOXYGENASE"/>
    <property type="match status" value="1"/>
</dbReference>
<dbReference type="SUPFAM" id="SSF51905">
    <property type="entry name" value="FAD/NAD(P)-binding domain"/>
    <property type="match status" value="1"/>
</dbReference>
<dbReference type="Gene3D" id="3.50.50.60">
    <property type="entry name" value="FAD/NAD(P)-binding domain"/>
    <property type="match status" value="1"/>
</dbReference>
<organism evidence="4 5">
    <name type="scientific">Longimycelium tulufanense</name>
    <dbReference type="NCBI Taxonomy" id="907463"/>
    <lineage>
        <taxon>Bacteria</taxon>
        <taxon>Bacillati</taxon>
        <taxon>Actinomycetota</taxon>
        <taxon>Actinomycetes</taxon>
        <taxon>Pseudonocardiales</taxon>
        <taxon>Pseudonocardiaceae</taxon>
        <taxon>Longimycelium</taxon>
    </lineage>
</organism>
<accession>A0A8J3CJP9</accession>
<dbReference type="InterPro" id="IPR036188">
    <property type="entry name" value="FAD/NAD-bd_sf"/>
</dbReference>
<comment type="caution">
    <text evidence="4">The sequence shown here is derived from an EMBL/GenBank/DDBJ whole genome shotgun (WGS) entry which is preliminary data.</text>
</comment>
<evidence type="ECO:0000256" key="2">
    <source>
        <dbReference type="ARBA" id="ARBA00023033"/>
    </source>
</evidence>
<name>A0A8J3CJP9_9PSEU</name>
<reference evidence="4" key="2">
    <citation type="submission" date="2020-09" db="EMBL/GenBank/DDBJ databases">
        <authorList>
            <person name="Sun Q."/>
            <person name="Zhou Y."/>
        </authorList>
    </citation>
    <scope>NUCLEOTIDE SEQUENCE</scope>
    <source>
        <strain evidence="4">CGMCC 4.5737</strain>
    </source>
</reference>
<feature type="domain" description="FAD-binding" evidence="3">
    <location>
        <begin position="9"/>
        <end position="171"/>
    </location>
</feature>
<evidence type="ECO:0000259" key="3">
    <source>
        <dbReference type="Pfam" id="PF01494"/>
    </source>
</evidence>
<dbReference type="Proteomes" id="UP000637578">
    <property type="component" value="Unassembled WGS sequence"/>
</dbReference>
<evidence type="ECO:0000313" key="5">
    <source>
        <dbReference type="Proteomes" id="UP000637578"/>
    </source>
</evidence>
<dbReference type="Pfam" id="PF01494">
    <property type="entry name" value="FAD_binding_3"/>
    <property type="match status" value="2"/>
</dbReference>
<dbReference type="PRINTS" id="PR00420">
    <property type="entry name" value="RNGMNOXGNASE"/>
</dbReference>
<gene>
    <name evidence="4" type="ORF">GCM10012275_49290</name>
</gene>
<reference evidence="4" key="1">
    <citation type="journal article" date="2014" name="Int. J. Syst. Evol. Microbiol.">
        <title>Complete genome sequence of Corynebacterium casei LMG S-19264T (=DSM 44701T), isolated from a smear-ripened cheese.</title>
        <authorList>
            <consortium name="US DOE Joint Genome Institute (JGI-PGF)"/>
            <person name="Walter F."/>
            <person name="Albersmeier A."/>
            <person name="Kalinowski J."/>
            <person name="Ruckert C."/>
        </authorList>
    </citation>
    <scope>NUCLEOTIDE SEQUENCE</scope>
    <source>
        <strain evidence="4">CGMCC 4.5737</strain>
    </source>
</reference>
<proteinExistence type="predicted"/>
<feature type="domain" description="FAD-binding" evidence="3">
    <location>
        <begin position="288"/>
        <end position="352"/>
    </location>
</feature>
<protein>
    <submittedName>
        <fullName evidence="4">Monooxygenase</fullName>
    </submittedName>
</protein>
<dbReference type="EMBL" id="BMMK01000029">
    <property type="protein sequence ID" value="GGM72784.1"/>
    <property type="molecule type" value="Genomic_DNA"/>
</dbReference>
<dbReference type="PANTHER" id="PTHR13789:SF309">
    <property type="entry name" value="PUTATIVE (AFU_ORTHOLOGUE AFUA_6G14510)-RELATED"/>
    <property type="match status" value="1"/>
</dbReference>
<sequence length="399" mass="42326">MLGHHVCCVDAIVVGAGIGGLGVATGLRAAGLDVAILERAGKLAEVGAGISLWPNALRAMDALRPGLGRRIPATRWPARSGVFDRRGRLLAGLRGLSRHGLAPVVVRRSELHSLLLDAVGAAQVRLSSRVVAMGRRPSGRFALRCADGSEHTAELVVAADGIRSTLRSFVDGHPQPRDTGQVSWRGIVPPGVVPLPPHADPCRADGWAGEVWGVGEIFGISPLVDGGFYWYASHVAPSSGNGAREVPDFDDLRRRYASWPEPVPAILDAAAAYPALCHPGEILDPLPRRFVHDGMALLGDAAHAMSPSLGQGACQALEDAAVLAAAFRRHSTVDEALAWYDAERHPRATRIALRSRSSSRLSQVAGTRRAAVRDRALGVVPDRVRALVVARMLEGFHAP</sequence>
<dbReference type="AlphaFoldDB" id="A0A8J3CJP9"/>
<dbReference type="InterPro" id="IPR050493">
    <property type="entry name" value="FAD-dep_Monooxygenase_BioMet"/>
</dbReference>
<evidence type="ECO:0000256" key="1">
    <source>
        <dbReference type="ARBA" id="ARBA00023002"/>
    </source>
</evidence>
<keyword evidence="2 4" id="KW-0503">Monooxygenase</keyword>
<dbReference type="InterPro" id="IPR002938">
    <property type="entry name" value="FAD-bd"/>
</dbReference>
<keyword evidence="1" id="KW-0560">Oxidoreductase</keyword>
<keyword evidence="5" id="KW-1185">Reference proteome</keyword>